<feature type="region of interest" description="Disordered" evidence="1">
    <location>
        <begin position="1"/>
        <end position="36"/>
    </location>
</feature>
<proteinExistence type="predicted"/>
<protein>
    <submittedName>
        <fullName evidence="2">Uncharacterized protein</fullName>
    </submittedName>
</protein>
<evidence type="ECO:0000313" key="3">
    <source>
        <dbReference type="Proteomes" id="UP001219525"/>
    </source>
</evidence>
<reference evidence="2" key="1">
    <citation type="submission" date="2023-03" db="EMBL/GenBank/DDBJ databases">
        <title>Massive genome expansion in bonnet fungi (Mycena s.s.) driven by repeated elements and novel gene families across ecological guilds.</title>
        <authorList>
            <consortium name="Lawrence Berkeley National Laboratory"/>
            <person name="Harder C.B."/>
            <person name="Miyauchi S."/>
            <person name="Viragh M."/>
            <person name="Kuo A."/>
            <person name="Thoen E."/>
            <person name="Andreopoulos B."/>
            <person name="Lu D."/>
            <person name="Skrede I."/>
            <person name="Drula E."/>
            <person name="Henrissat B."/>
            <person name="Morin E."/>
            <person name="Kohler A."/>
            <person name="Barry K."/>
            <person name="LaButti K."/>
            <person name="Morin E."/>
            <person name="Salamov A."/>
            <person name="Lipzen A."/>
            <person name="Mereny Z."/>
            <person name="Hegedus B."/>
            <person name="Baldrian P."/>
            <person name="Stursova M."/>
            <person name="Weitz H."/>
            <person name="Taylor A."/>
            <person name="Grigoriev I.V."/>
            <person name="Nagy L.G."/>
            <person name="Martin F."/>
            <person name="Kauserud H."/>
        </authorList>
    </citation>
    <scope>NUCLEOTIDE SEQUENCE</scope>
    <source>
        <strain evidence="2">9144</strain>
    </source>
</reference>
<accession>A0AAD6VTP8</accession>
<comment type="caution">
    <text evidence="2">The sequence shown here is derived from an EMBL/GenBank/DDBJ whole genome shotgun (WGS) entry which is preliminary data.</text>
</comment>
<gene>
    <name evidence="2" type="ORF">GGX14DRAFT_540980</name>
</gene>
<organism evidence="2 3">
    <name type="scientific">Mycena pura</name>
    <dbReference type="NCBI Taxonomy" id="153505"/>
    <lineage>
        <taxon>Eukaryota</taxon>
        <taxon>Fungi</taxon>
        <taxon>Dikarya</taxon>
        <taxon>Basidiomycota</taxon>
        <taxon>Agaricomycotina</taxon>
        <taxon>Agaricomycetes</taxon>
        <taxon>Agaricomycetidae</taxon>
        <taxon>Agaricales</taxon>
        <taxon>Marasmiineae</taxon>
        <taxon>Mycenaceae</taxon>
        <taxon>Mycena</taxon>
    </lineage>
</organism>
<sequence length="478" mass="51831">MDPALDGDPWRHPLNSLPTVQVPGTDGSAAAAHPMAAHQASPSLALADLPTSVPVGLRVDQGVQVRDPRTYADQGTQVGEPWAEISVKETHNPVLTRDRRFERILLRIQRGGWNIGMFLAKLLAFPTRAAMSRSPTHAQLVSAFLRGATNQQVSAAAGAERSGASSDPCSSSTAIDAEGELTAISSKPHPICDPSLALCTAGFWTKLEGPFSYYCYYLLYAHVCPEPAFRGLPQDRSVLSRIGLSSSYTTVLKTLRALSASAQLMIREKAQQRAFLIYDNTNRMQRAWDPDLGQRDAIDNGTVATLVELVGCDVAKAFNPKPLKEARAAGLRAQLTTDVLIDRIDMLGLNAVMALHCIMFLVTEAPALAPPAFKDASDDRVVWSRIAQATFIVEESPCICFLKVPHSDQPASRSNGMDGLGSMLPIVSSTAASMRLNTEFFSKINRPPRGSGLGVFRADSGWLVHTIDYRDGKKHEKQ</sequence>
<name>A0AAD6VTP8_9AGAR</name>
<dbReference type="Proteomes" id="UP001219525">
    <property type="component" value="Unassembled WGS sequence"/>
</dbReference>
<dbReference type="AlphaFoldDB" id="A0AAD6VTP8"/>
<evidence type="ECO:0000313" key="2">
    <source>
        <dbReference type="EMBL" id="KAJ7220128.1"/>
    </source>
</evidence>
<dbReference type="EMBL" id="JARJCW010000010">
    <property type="protein sequence ID" value="KAJ7220128.1"/>
    <property type="molecule type" value="Genomic_DNA"/>
</dbReference>
<evidence type="ECO:0000256" key="1">
    <source>
        <dbReference type="SAM" id="MobiDB-lite"/>
    </source>
</evidence>
<keyword evidence="3" id="KW-1185">Reference proteome</keyword>